<dbReference type="GeneID" id="120033578"/>
<reference evidence="13" key="1">
    <citation type="submission" date="2025-08" db="UniProtKB">
        <authorList>
            <consortium name="RefSeq"/>
        </authorList>
    </citation>
    <scope>IDENTIFICATION</scope>
    <source>
        <tissue evidence="13">White muscle</tissue>
    </source>
</reference>
<dbReference type="KEGG" id="snh:120033578"/>
<feature type="domain" description="Cathepsin propeptide inhibitor" evidence="11">
    <location>
        <begin position="133"/>
        <end position="193"/>
    </location>
</feature>
<dbReference type="GO" id="GO:0005773">
    <property type="term" value="C:vacuole"/>
    <property type="evidence" value="ECO:0007669"/>
    <property type="project" value="UniProtKB-SubCell"/>
</dbReference>
<feature type="domain" description="Cathepsin propeptide inhibitor" evidence="11">
    <location>
        <begin position="289"/>
        <end position="349"/>
    </location>
</feature>
<evidence type="ECO:0000256" key="9">
    <source>
        <dbReference type="SAM" id="MobiDB-lite"/>
    </source>
</evidence>
<keyword evidence="10" id="KW-0732">Signal</keyword>
<evidence type="ECO:0000256" key="3">
    <source>
        <dbReference type="ARBA" id="ARBA00022490"/>
    </source>
</evidence>
<dbReference type="FunFam" id="1.10.287.2250:FF:000003">
    <property type="entry name" value="Cathepsin L"/>
    <property type="match status" value="3"/>
</dbReference>
<keyword evidence="5" id="KW-0646">Protease inhibitor</keyword>
<keyword evidence="12" id="KW-1185">Reference proteome</keyword>
<organism evidence="12 13">
    <name type="scientific">Salvelinus namaycush</name>
    <name type="common">Lake trout</name>
    <name type="synonym">Salmo namaycush</name>
    <dbReference type="NCBI Taxonomy" id="8040"/>
    <lineage>
        <taxon>Eukaryota</taxon>
        <taxon>Metazoa</taxon>
        <taxon>Chordata</taxon>
        <taxon>Craniata</taxon>
        <taxon>Vertebrata</taxon>
        <taxon>Euteleostomi</taxon>
        <taxon>Actinopterygii</taxon>
        <taxon>Neopterygii</taxon>
        <taxon>Teleostei</taxon>
        <taxon>Protacanthopterygii</taxon>
        <taxon>Salmoniformes</taxon>
        <taxon>Salmonidae</taxon>
        <taxon>Salmoninae</taxon>
        <taxon>Salvelinus</taxon>
    </lineage>
</organism>
<gene>
    <name evidence="13" type="primary">LOC120033578</name>
</gene>
<accession>A0A8U0Q4N9</accession>
<name>A0A8U0Q4N9_SALNM</name>
<dbReference type="SUPFAM" id="SSF54001">
    <property type="entry name" value="Cysteine proteinases"/>
    <property type="match status" value="7"/>
</dbReference>
<keyword evidence="3" id="KW-0963">Cytoplasm</keyword>
<proteinExistence type="predicted"/>
<keyword evidence="4" id="KW-0926">Vacuole</keyword>
<dbReference type="SMART" id="SM00848">
    <property type="entry name" value="Inhibitor_I29"/>
    <property type="match status" value="7"/>
</dbReference>
<comment type="subcellular location">
    <subcellularLocation>
        <location evidence="2">Cytoplasm</location>
    </subcellularLocation>
    <subcellularLocation>
        <location evidence="1">Vacuole</location>
    </subcellularLocation>
</comment>
<evidence type="ECO:0000256" key="10">
    <source>
        <dbReference type="SAM" id="SignalP"/>
    </source>
</evidence>
<dbReference type="Proteomes" id="UP000808372">
    <property type="component" value="Chromosome 40"/>
</dbReference>
<dbReference type="AlphaFoldDB" id="A0A8U0Q4N9"/>
<evidence type="ECO:0000256" key="6">
    <source>
        <dbReference type="ARBA" id="ARBA00022704"/>
    </source>
</evidence>
<dbReference type="Gene3D" id="1.10.287.2250">
    <property type="match status" value="7"/>
</dbReference>
<feature type="region of interest" description="Disordered" evidence="9">
    <location>
        <begin position="53"/>
        <end position="73"/>
    </location>
</feature>
<feature type="domain" description="Cathepsin propeptide inhibitor" evidence="11">
    <location>
        <begin position="366"/>
        <end position="426"/>
    </location>
</feature>
<dbReference type="Pfam" id="PF08246">
    <property type="entry name" value="Inhibitor_I29"/>
    <property type="match status" value="7"/>
</dbReference>
<evidence type="ECO:0000256" key="7">
    <source>
        <dbReference type="ARBA" id="ARBA00053917"/>
    </source>
</evidence>
<feature type="domain" description="Cathepsin propeptide inhibitor" evidence="11">
    <location>
        <begin position="210"/>
        <end position="270"/>
    </location>
</feature>
<keyword evidence="6" id="KW-0789">Thiol protease inhibitor</keyword>
<feature type="domain" description="Cathepsin propeptide inhibitor" evidence="11">
    <location>
        <begin position="34"/>
        <end position="114"/>
    </location>
</feature>
<evidence type="ECO:0000256" key="2">
    <source>
        <dbReference type="ARBA" id="ARBA00004496"/>
    </source>
</evidence>
<feature type="signal peptide" evidence="10">
    <location>
        <begin position="1"/>
        <end position="19"/>
    </location>
</feature>
<sequence length="604" mass="70652">MKSLVLLLLVAVTVSSVVSKPLPEDSEAEVHKEFETWKVKYVSRVYQEWSPTQRTSRQLHKGKSYPSTEEEAKRKGMWLATRKRVMEHNTRAGNGLESYTMAVNHFADLTTEEVPKGLLPMPRPEEEEVDKEFEMWKTVNGKTYNSTEEEARRKEIWLATRARVMEHNKRAENGSESFTMGMNHLSDRTTAEVTGQRLQDREEAEVHKEFETWKVKYGKTYPSTEEEAKRKEIWLATRKMVTEHNKRAENGQESFTMAVNHFADLTTEEVPKGLLPMPRPEEEEVDKEFEMWKTVNGKTYNSTEEEARRKEIWLATRARVMEHNKRAENGSESFTMGMNHLSDRTTAEVTGQRLQDREEAEVHKEFETWKVKYGKTYPSTEEEAKRKEIWLATRKMVTEHNKRAENGQESFTMAVNHFADLTTEEVPKGLLPMPRPEEEEVDKEFEMWKTVNGKTYNSTEEEARRKEIWLATRARVMEHNKRAENGSESFTMGMNHLSDRTTAEVTGQRLQDGEEAEVHKEFETWKVKYGKTYPSTEEEAKRKEIWLATRKMVTEHNKRAENGQESFTMAVNHFADLTTEEVPRGLFSMVTYQHFKMNEDDKTL</sequence>
<evidence type="ECO:0000256" key="1">
    <source>
        <dbReference type="ARBA" id="ARBA00004116"/>
    </source>
</evidence>
<dbReference type="InterPro" id="IPR013201">
    <property type="entry name" value="Prot_inhib_I29"/>
</dbReference>
<evidence type="ECO:0000256" key="4">
    <source>
        <dbReference type="ARBA" id="ARBA00022554"/>
    </source>
</evidence>
<evidence type="ECO:0000313" key="13">
    <source>
        <dbReference type="RefSeq" id="XP_038835912.1"/>
    </source>
</evidence>
<feature type="domain" description="Cathepsin propeptide inhibitor" evidence="11">
    <location>
        <begin position="522"/>
        <end position="582"/>
    </location>
</feature>
<feature type="chain" id="PRO_5035901031" description="Cystein proteinase inhibitor protein salarin" evidence="10">
    <location>
        <begin position="20"/>
        <end position="604"/>
    </location>
</feature>
<protein>
    <recommendedName>
        <fullName evidence="8">Cystein proteinase inhibitor protein salarin</fullName>
    </recommendedName>
</protein>
<feature type="domain" description="Cathepsin propeptide inhibitor" evidence="11">
    <location>
        <begin position="445"/>
        <end position="505"/>
    </location>
</feature>
<evidence type="ECO:0000256" key="8">
    <source>
        <dbReference type="ARBA" id="ARBA00074892"/>
    </source>
</evidence>
<comment type="function">
    <text evidence="7">Inhibits papain and ficin (cysteine proteinases) but not trypsin (a serine proteinase).</text>
</comment>
<dbReference type="InterPro" id="IPR038765">
    <property type="entry name" value="Papain-like_cys_pep_sf"/>
</dbReference>
<dbReference type="GO" id="GO:0004869">
    <property type="term" value="F:cysteine-type endopeptidase inhibitor activity"/>
    <property type="evidence" value="ECO:0007669"/>
    <property type="project" value="UniProtKB-KW"/>
</dbReference>
<evidence type="ECO:0000259" key="11">
    <source>
        <dbReference type="SMART" id="SM00848"/>
    </source>
</evidence>
<evidence type="ECO:0000313" key="12">
    <source>
        <dbReference type="Proteomes" id="UP000808372"/>
    </source>
</evidence>
<evidence type="ECO:0000256" key="5">
    <source>
        <dbReference type="ARBA" id="ARBA00022690"/>
    </source>
</evidence>
<dbReference type="RefSeq" id="XP_038835912.1">
    <property type="nucleotide sequence ID" value="XM_038979984.1"/>
</dbReference>